<dbReference type="InterPro" id="IPR011009">
    <property type="entry name" value="Kinase-like_dom_sf"/>
</dbReference>
<evidence type="ECO:0000256" key="1">
    <source>
        <dbReference type="ARBA" id="ARBA00022741"/>
    </source>
</evidence>
<reference evidence="7 8" key="1">
    <citation type="journal article" date="2015" name="Genome Biol. Evol.">
        <title>Comparative Genomics of a Bacterivorous Green Alga Reveals Evolutionary Causalities and Consequences of Phago-Mixotrophic Mode of Nutrition.</title>
        <authorList>
            <person name="Burns J.A."/>
            <person name="Paasch A."/>
            <person name="Narechania A."/>
            <person name="Kim E."/>
        </authorList>
    </citation>
    <scope>NUCLEOTIDE SEQUENCE [LARGE SCALE GENOMIC DNA]</scope>
    <source>
        <strain evidence="7 8">PLY_AMNH</strain>
    </source>
</reference>
<dbReference type="InterPro" id="IPR000719">
    <property type="entry name" value="Prot_kinase_dom"/>
</dbReference>
<dbReference type="InterPro" id="IPR017441">
    <property type="entry name" value="Protein_kinase_ATP_BS"/>
</dbReference>
<proteinExistence type="predicted"/>
<protein>
    <recommendedName>
        <fullName evidence="6">Protein kinase domain-containing protein</fullName>
    </recommendedName>
</protein>
<dbReference type="PANTHER" id="PTHR27001:SF939">
    <property type="entry name" value="INTERLEUKIN 1 RECEPTOR ASSOCIATED KINASE 1"/>
    <property type="match status" value="1"/>
</dbReference>
<dbReference type="Pfam" id="PF00069">
    <property type="entry name" value="Pkinase"/>
    <property type="match status" value="1"/>
</dbReference>
<name>A0AAE0LGK8_9CHLO</name>
<evidence type="ECO:0000256" key="5">
    <source>
        <dbReference type="SAM" id="MobiDB-lite"/>
    </source>
</evidence>
<dbReference type="GO" id="GO:0004672">
    <property type="term" value="F:protein kinase activity"/>
    <property type="evidence" value="ECO:0007669"/>
    <property type="project" value="InterPro"/>
</dbReference>
<evidence type="ECO:0000259" key="6">
    <source>
        <dbReference type="PROSITE" id="PS50011"/>
    </source>
</evidence>
<comment type="caution">
    <text evidence="7">The sequence shown here is derived from an EMBL/GenBank/DDBJ whole genome shotgun (WGS) entry which is preliminary data.</text>
</comment>
<keyword evidence="4" id="KW-0175">Coiled coil</keyword>
<accession>A0AAE0LGK8</accession>
<evidence type="ECO:0000256" key="2">
    <source>
        <dbReference type="ARBA" id="ARBA00022840"/>
    </source>
</evidence>
<sequence>MADAPVLTPFLQRSNLNRWPYEHIRRWTRDDTEQGRQGFAESNKLGEGSFGVVYSALDPNTEQRYAVKKVNEVLLQGTAAQQDFTRRNFENEVRTLERFRHPNIVNICGYAIQPRTQRTCLVYELLEGGTLESRLRETGPSSLSWQHRVAIALGLAKALNYLQRGQDTKVYHRDVKSANVCHKYLSRFPLFPSANLGLTAAFVPKLLDCGLATHLPQADEPGAPHRTAFITVTNFGAADQPGTPAYMCPRLTANKYGEVNEIFSFGVVLLELLTGKPPATPDGIYLHFDIQDKTADDPEYLEKNLDVREGVGEWPQELASALCGLARRCLVHNPQRRIQSFQELVRALSALQRTHCFLAPPPEAVAAVEDAECLACYDNFPMQSGLRCENEHFVCDGCLMGHVRVESEAERGIHALRACQGEIYCPLKCGARHVAAHDLAAHLDAVSFEMYLAAKIRYTEHEAREHLRLEIQAEEARARAEGVDHHRDHIEQRILTNHCPRCDIAWVDYTGCDAVKCHNCNGAFCPFCQEDCGEDAHGHVARECPLLPQDGRFFNGGMERLNHVVRERRLRDTAQYLARLEEAVFREVLEACRIQLEQADLDMPALDRAIRRARENPQQEGRAEHLPQAPQPELPNAEVLQRLEQQHRQQLVEERRRLEQQHEERRRLEQQHEQQLVEERRRLEQQHEERRRLEQQHEQQLVEERRRLEQQHEQQLVEERRRLEQQHQEQLVEERRRLEHELRRPIAEVQQPQGAQAAAHQEEAVEAQAQEEAEIQKRKMTRDAYLNTLLEEHRAWTPLQRKQWARRPTGVDGRSPRRFPLRRHVSNTRMTMTSLTIAAGVSSAMWEAMHCMLELIWRPPVCHMSD</sequence>
<feature type="binding site" evidence="3">
    <location>
        <position position="69"/>
    </location>
    <ligand>
        <name>ATP</name>
        <dbReference type="ChEBI" id="CHEBI:30616"/>
    </ligand>
</feature>
<evidence type="ECO:0000256" key="3">
    <source>
        <dbReference type="PROSITE-ProRule" id="PRU10141"/>
    </source>
</evidence>
<dbReference type="SUPFAM" id="SSF57850">
    <property type="entry name" value="RING/U-box"/>
    <property type="match status" value="1"/>
</dbReference>
<feature type="compositionally biased region" description="Low complexity" evidence="5">
    <location>
        <begin position="748"/>
        <end position="759"/>
    </location>
</feature>
<dbReference type="Gene3D" id="1.10.510.10">
    <property type="entry name" value="Transferase(Phosphotransferase) domain 1"/>
    <property type="match status" value="1"/>
</dbReference>
<dbReference type="PROSITE" id="PS00107">
    <property type="entry name" value="PROTEIN_KINASE_ATP"/>
    <property type="match status" value="1"/>
</dbReference>
<keyword evidence="2 3" id="KW-0067">ATP-binding</keyword>
<dbReference type="SMART" id="SM00220">
    <property type="entry name" value="S_TKc"/>
    <property type="match status" value="1"/>
</dbReference>
<organism evidence="7 8">
    <name type="scientific">Cymbomonas tetramitiformis</name>
    <dbReference type="NCBI Taxonomy" id="36881"/>
    <lineage>
        <taxon>Eukaryota</taxon>
        <taxon>Viridiplantae</taxon>
        <taxon>Chlorophyta</taxon>
        <taxon>Pyramimonadophyceae</taxon>
        <taxon>Pyramimonadales</taxon>
        <taxon>Pyramimonadaceae</taxon>
        <taxon>Cymbomonas</taxon>
    </lineage>
</organism>
<keyword evidence="1 3" id="KW-0547">Nucleotide-binding</keyword>
<gene>
    <name evidence="7" type="ORF">CYMTET_7845</name>
</gene>
<dbReference type="SUPFAM" id="SSF56112">
    <property type="entry name" value="Protein kinase-like (PK-like)"/>
    <property type="match status" value="1"/>
</dbReference>
<evidence type="ECO:0000256" key="4">
    <source>
        <dbReference type="SAM" id="Coils"/>
    </source>
</evidence>
<keyword evidence="8" id="KW-1185">Reference proteome</keyword>
<dbReference type="EMBL" id="LGRX02002261">
    <property type="protein sequence ID" value="KAK3284508.1"/>
    <property type="molecule type" value="Genomic_DNA"/>
</dbReference>
<dbReference type="GO" id="GO:0005886">
    <property type="term" value="C:plasma membrane"/>
    <property type="evidence" value="ECO:0007669"/>
    <property type="project" value="TreeGrafter"/>
</dbReference>
<dbReference type="PANTHER" id="PTHR27001">
    <property type="entry name" value="OS01G0253100 PROTEIN"/>
    <property type="match status" value="1"/>
</dbReference>
<feature type="coiled-coil region" evidence="4">
    <location>
        <begin position="596"/>
        <end position="744"/>
    </location>
</feature>
<feature type="region of interest" description="Disordered" evidence="5">
    <location>
        <begin position="748"/>
        <end position="770"/>
    </location>
</feature>
<evidence type="ECO:0000313" key="8">
    <source>
        <dbReference type="Proteomes" id="UP001190700"/>
    </source>
</evidence>
<evidence type="ECO:0000313" key="7">
    <source>
        <dbReference type="EMBL" id="KAK3284508.1"/>
    </source>
</evidence>
<dbReference type="Proteomes" id="UP001190700">
    <property type="component" value="Unassembled WGS sequence"/>
</dbReference>
<feature type="domain" description="Protein kinase" evidence="6">
    <location>
        <begin position="39"/>
        <end position="358"/>
    </location>
</feature>
<dbReference type="GO" id="GO:0005524">
    <property type="term" value="F:ATP binding"/>
    <property type="evidence" value="ECO:0007669"/>
    <property type="project" value="UniProtKB-UniRule"/>
</dbReference>
<dbReference type="AlphaFoldDB" id="A0AAE0LGK8"/>
<dbReference type="PROSITE" id="PS50011">
    <property type="entry name" value="PROTEIN_KINASE_DOM"/>
    <property type="match status" value="1"/>
</dbReference>